<protein>
    <submittedName>
        <fullName evidence="1">Uncharacterized protein</fullName>
    </submittedName>
</protein>
<keyword evidence="2" id="KW-1185">Reference proteome</keyword>
<accession>A0AAV8WTQ4</accession>
<comment type="caution">
    <text evidence="1">The sequence shown here is derived from an EMBL/GenBank/DDBJ whole genome shotgun (WGS) entry which is preliminary data.</text>
</comment>
<gene>
    <name evidence="1" type="ORF">NQ314_017439</name>
</gene>
<dbReference type="AlphaFoldDB" id="A0AAV8WTQ4"/>
<reference evidence="1" key="1">
    <citation type="journal article" date="2023" name="Insect Mol. Biol.">
        <title>Genome sequencing provides insights into the evolution of gene families encoding plant cell wall-degrading enzymes in longhorned beetles.</title>
        <authorList>
            <person name="Shin N.R."/>
            <person name="Okamura Y."/>
            <person name="Kirsch R."/>
            <person name="Pauchet Y."/>
        </authorList>
    </citation>
    <scope>NUCLEOTIDE SEQUENCE</scope>
    <source>
        <strain evidence="1">RBIC_L_NR</strain>
    </source>
</reference>
<proteinExistence type="predicted"/>
<evidence type="ECO:0000313" key="1">
    <source>
        <dbReference type="EMBL" id="KAJ8929836.1"/>
    </source>
</evidence>
<organism evidence="1 2">
    <name type="scientific">Rhamnusium bicolor</name>
    <dbReference type="NCBI Taxonomy" id="1586634"/>
    <lineage>
        <taxon>Eukaryota</taxon>
        <taxon>Metazoa</taxon>
        <taxon>Ecdysozoa</taxon>
        <taxon>Arthropoda</taxon>
        <taxon>Hexapoda</taxon>
        <taxon>Insecta</taxon>
        <taxon>Pterygota</taxon>
        <taxon>Neoptera</taxon>
        <taxon>Endopterygota</taxon>
        <taxon>Coleoptera</taxon>
        <taxon>Polyphaga</taxon>
        <taxon>Cucujiformia</taxon>
        <taxon>Chrysomeloidea</taxon>
        <taxon>Cerambycidae</taxon>
        <taxon>Lepturinae</taxon>
        <taxon>Rhagiini</taxon>
        <taxon>Rhamnusium</taxon>
    </lineage>
</organism>
<evidence type="ECO:0000313" key="2">
    <source>
        <dbReference type="Proteomes" id="UP001162156"/>
    </source>
</evidence>
<dbReference type="Proteomes" id="UP001162156">
    <property type="component" value="Unassembled WGS sequence"/>
</dbReference>
<sequence>MDVTLTSSPIKMKKHLLCNAALPGIEVLKYYSDFITMSNLEVDTEFKKMLEVPYARIHGGLSLYS</sequence>
<dbReference type="EMBL" id="JANEYF010004857">
    <property type="protein sequence ID" value="KAJ8929836.1"/>
    <property type="molecule type" value="Genomic_DNA"/>
</dbReference>
<name>A0AAV8WTQ4_9CUCU</name>